<dbReference type="EMBL" id="DSQF01000026">
    <property type="protein sequence ID" value="HGZ44373.1"/>
    <property type="molecule type" value="Genomic_DNA"/>
</dbReference>
<dbReference type="AlphaFoldDB" id="A0A832I860"/>
<comment type="caution">
    <text evidence="1">The sequence shown here is derived from an EMBL/GenBank/DDBJ whole genome shotgun (WGS) entry which is preliminary data.</text>
</comment>
<evidence type="ECO:0000313" key="1">
    <source>
        <dbReference type="EMBL" id="HGZ44373.1"/>
    </source>
</evidence>
<protein>
    <submittedName>
        <fullName evidence="1">Uncharacterized protein</fullName>
    </submittedName>
</protein>
<reference evidence="1" key="1">
    <citation type="journal article" date="2020" name="mSystems">
        <title>Genome- and Community-Level Interaction Insights into Carbon Utilization and Element Cycling Functions of Hydrothermarchaeota in Hydrothermal Sediment.</title>
        <authorList>
            <person name="Zhou Z."/>
            <person name="Liu Y."/>
            <person name="Xu W."/>
            <person name="Pan J."/>
            <person name="Luo Z.H."/>
            <person name="Li M."/>
        </authorList>
    </citation>
    <scope>NUCLEOTIDE SEQUENCE [LARGE SCALE GENOMIC DNA]</scope>
    <source>
        <strain evidence="1">SpSt-381</strain>
    </source>
</reference>
<name>A0A832I860_UNCEI</name>
<accession>A0A832I860</accession>
<sequence length="240" mass="27442">MAKRKHTRRAATTQYAAIPNQVFLGVPWKTVRPKYERIIDKLKKSYPIAFVIVGRDQNQDAEDLLEVIKKRLLTSSYAIFDATGGNANVSLEFGFADANDIPRALYLSIHRASKRASKESPIIADLAGKKQNRYAQEEALERLLRQFCQNHAYTRRFEQFLTTSFRHKSKGNKRRLRSLALKIVHQLAGDGRARRADVVQNLQADPSRYTRTEIDDMILRMHRNGLVESVQGPYSTVTVV</sequence>
<gene>
    <name evidence="1" type="ORF">ENR23_13330</name>
</gene>
<proteinExistence type="predicted"/>
<organism evidence="1">
    <name type="scientific">Eiseniibacteriota bacterium</name>
    <dbReference type="NCBI Taxonomy" id="2212470"/>
    <lineage>
        <taxon>Bacteria</taxon>
        <taxon>Candidatus Eiseniibacteriota</taxon>
    </lineage>
</organism>